<evidence type="ECO:0000256" key="4">
    <source>
        <dbReference type="ARBA" id="ARBA00022691"/>
    </source>
</evidence>
<dbReference type="InterPro" id="IPR050723">
    <property type="entry name" value="CFA/CMAS"/>
</dbReference>
<dbReference type="PANTHER" id="PTHR43667">
    <property type="entry name" value="CYCLOPROPANE-FATTY-ACYL-PHOSPHOLIPID SYNTHASE"/>
    <property type="match status" value="1"/>
</dbReference>
<dbReference type="InterPro" id="IPR029063">
    <property type="entry name" value="SAM-dependent_MTases_sf"/>
</dbReference>
<dbReference type="Gene3D" id="3.40.50.150">
    <property type="entry name" value="Vaccinia Virus protein VP39"/>
    <property type="match status" value="1"/>
</dbReference>
<evidence type="ECO:0000313" key="6">
    <source>
        <dbReference type="EMBL" id="GAA3041912.1"/>
    </source>
</evidence>
<dbReference type="CDD" id="cd02440">
    <property type="entry name" value="AdoMet_MTases"/>
    <property type="match status" value="1"/>
</dbReference>
<comment type="similarity">
    <text evidence="1">Belongs to the CFA/CMAS family.</text>
</comment>
<organism evidence="6 7">
    <name type="scientific">Gordonia defluvii</name>
    <dbReference type="NCBI Taxonomy" id="283718"/>
    <lineage>
        <taxon>Bacteria</taxon>
        <taxon>Bacillati</taxon>
        <taxon>Actinomycetota</taxon>
        <taxon>Actinomycetes</taxon>
        <taxon>Mycobacteriales</taxon>
        <taxon>Gordoniaceae</taxon>
        <taxon>Gordonia</taxon>
    </lineage>
</organism>
<dbReference type="GO" id="GO:0008168">
    <property type="term" value="F:methyltransferase activity"/>
    <property type="evidence" value="ECO:0007669"/>
    <property type="project" value="UniProtKB-KW"/>
</dbReference>
<keyword evidence="5" id="KW-0443">Lipid metabolism</keyword>
<dbReference type="RefSeq" id="WP_344716740.1">
    <property type="nucleotide sequence ID" value="NZ_BAAAVS010000034.1"/>
</dbReference>
<dbReference type="GO" id="GO:0032259">
    <property type="term" value="P:methylation"/>
    <property type="evidence" value="ECO:0007669"/>
    <property type="project" value="UniProtKB-KW"/>
</dbReference>
<keyword evidence="3" id="KW-0808">Transferase</keyword>
<dbReference type="InterPro" id="IPR003333">
    <property type="entry name" value="CMAS"/>
</dbReference>
<dbReference type="EMBL" id="BAAAVS010000034">
    <property type="protein sequence ID" value="GAA3041912.1"/>
    <property type="molecule type" value="Genomic_DNA"/>
</dbReference>
<evidence type="ECO:0000256" key="5">
    <source>
        <dbReference type="ARBA" id="ARBA00023098"/>
    </source>
</evidence>
<protein>
    <submittedName>
        <fullName evidence="6">Class I SAM-dependent methyltransferase</fullName>
    </submittedName>
</protein>
<dbReference type="PIRSF" id="PIRSF003085">
    <property type="entry name" value="CMAS"/>
    <property type="match status" value="1"/>
</dbReference>
<proteinExistence type="inferred from homology"/>
<accession>A0ABP6LJA9</accession>
<reference evidence="7" key="1">
    <citation type="journal article" date="2019" name="Int. J. Syst. Evol. Microbiol.">
        <title>The Global Catalogue of Microorganisms (GCM) 10K type strain sequencing project: providing services to taxonomists for standard genome sequencing and annotation.</title>
        <authorList>
            <consortium name="The Broad Institute Genomics Platform"/>
            <consortium name="The Broad Institute Genome Sequencing Center for Infectious Disease"/>
            <person name="Wu L."/>
            <person name="Ma J."/>
        </authorList>
    </citation>
    <scope>NUCLEOTIDE SEQUENCE [LARGE SCALE GENOMIC DNA]</scope>
    <source>
        <strain evidence="7">JCM 14234</strain>
    </source>
</reference>
<dbReference type="PANTHER" id="PTHR43667:SF2">
    <property type="entry name" value="FATTY ACID C-METHYL TRANSFERASE"/>
    <property type="match status" value="1"/>
</dbReference>
<evidence type="ECO:0000256" key="2">
    <source>
        <dbReference type="ARBA" id="ARBA00022603"/>
    </source>
</evidence>
<keyword evidence="7" id="KW-1185">Reference proteome</keyword>
<evidence type="ECO:0000256" key="1">
    <source>
        <dbReference type="ARBA" id="ARBA00010815"/>
    </source>
</evidence>
<keyword evidence="4" id="KW-0949">S-adenosyl-L-methionine</keyword>
<comment type="caution">
    <text evidence="6">The sequence shown here is derived from an EMBL/GenBank/DDBJ whole genome shotgun (WGS) entry which is preliminary data.</text>
</comment>
<dbReference type="Proteomes" id="UP001501035">
    <property type="component" value="Unassembled WGS sequence"/>
</dbReference>
<dbReference type="SUPFAM" id="SSF53335">
    <property type="entry name" value="S-adenosyl-L-methionine-dependent methyltransferases"/>
    <property type="match status" value="1"/>
</dbReference>
<evidence type="ECO:0000313" key="7">
    <source>
        <dbReference type="Proteomes" id="UP001501035"/>
    </source>
</evidence>
<evidence type="ECO:0000256" key="3">
    <source>
        <dbReference type="ARBA" id="ARBA00022679"/>
    </source>
</evidence>
<keyword evidence="2 6" id="KW-0489">Methyltransferase</keyword>
<gene>
    <name evidence="6" type="ORF">GCM10010528_22480</name>
</gene>
<dbReference type="Pfam" id="PF02353">
    <property type="entry name" value="CMAS"/>
    <property type="match status" value="1"/>
</dbReference>
<sequence>MNLDPSPSVASAVPASTRRWESISRVPRGPRAVIGAPIVAALFGRAVADVAIRVEYADGVVLGAAPETGPRMLLHRPRDFFARIAADGLIGFGEAYMAGDWSAPDLSAVLTVLAARIDTLIPAKLQKLRAVAVPRQPRSERGTRAGARTNIAHHYDLSNEFFGLFLDETMTYSSAIFDRLVPAPVWNDLVTAQRRKLDRLLDATGVTAGTRVLEIGTGWGELAIRAAQRGATVYSVTLSREQQLLARERVAAAGLTDRVTVALQDYRDVTGTYDAIISVEMIEAVGFRYLPTYLAALDHLLDDDGRVALQAITMPHARMLATRNTYTWVHKYIFPGGFLPSSELLSTLTAEHTDLSIVDRYSLGPHYAHTLRLWLQRFTASAGGADALGFDPTFRRMWRLYLAYSEAGFASGYLDVEQIVLARPESP</sequence>
<name>A0ABP6LJA9_9ACTN</name>